<evidence type="ECO:0000256" key="4">
    <source>
        <dbReference type="ARBA" id="ARBA00023157"/>
    </source>
</evidence>
<organism evidence="7 8">
    <name type="scientific">Nibrella viscosa</name>
    <dbReference type="NCBI Taxonomy" id="1084524"/>
    <lineage>
        <taxon>Bacteria</taxon>
        <taxon>Pseudomonadati</taxon>
        <taxon>Bacteroidota</taxon>
        <taxon>Cytophagia</taxon>
        <taxon>Cytophagales</taxon>
        <taxon>Spirosomataceae</taxon>
        <taxon>Nibrella</taxon>
    </lineage>
</organism>
<dbReference type="PANTHER" id="PTHR13887:SF14">
    <property type="entry name" value="DISULFIDE BOND FORMATION PROTEIN D"/>
    <property type="match status" value="1"/>
</dbReference>
<dbReference type="Proteomes" id="UP001500936">
    <property type="component" value="Unassembled WGS sequence"/>
</dbReference>
<evidence type="ECO:0000256" key="3">
    <source>
        <dbReference type="ARBA" id="ARBA00023002"/>
    </source>
</evidence>
<sequence length="116" mass="13305">MALSEDMQPRSCEAAFATVAAEQQNRFWNYHDHLFETSLEQNDKTLTSIAKNIGLDIDKWNRDRNSEEVKKIIADDLAIAYKLGINATPTVFINGRRVNSFQESVLTFIIKNELKK</sequence>
<protein>
    <recommendedName>
        <fullName evidence="6">Thioredoxin-like fold domain-containing protein</fullName>
    </recommendedName>
</protein>
<accession>A0ABP8KWL3</accession>
<evidence type="ECO:0000256" key="5">
    <source>
        <dbReference type="ARBA" id="ARBA00023284"/>
    </source>
</evidence>
<dbReference type="InterPro" id="IPR012336">
    <property type="entry name" value="Thioredoxin-like_fold"/>
</dbReference>
<evidence type="ECO:0000256" key="2">
    <source>
        <dbReference type="ARBA" id="ARBA00022729"/>
    </source>
</evidence>
<proteinExistence type="inferred from homology"/>
<keyword evidence="2" id="KW-0732">Signal</keyword>
<reference evidence="8" key="1">
    <citation type="journal article" date="2019" name="Int. J. Syst. Evol. Microbiol.">
        <title>The Global Catalogue of Microorganisms (GCM) 10K type strain sequencing project: providing services to taxonomists for standard genome sequencing and annotation.</title>
        <authorList>
            <consortium name="The Broad Institute Genomics Platform"/>
            <consortium name="The Broad Institute Genome Sequencing Center for Infectious Disease"/>
            <person name="Wu L."/>
            <person name="Ma J."/>
        </authorList>
    </citation>
    <scope>NUCLEOTIDE SEQUENCE [LARGE SCALE GENOMIC DNA]</scope>
    <source>
        <strain evidence="8">JCM 17925</strain>
    </source>
</reference>
<gene>
    <name evidence="7" type="ORF">GCM10023187_50600</name>
</gene>
<feature type="domain" description="Thioredoxin-like fold" evidence="6">
    <location>
        <begin position="12"/>
        <end position="103"/>
    </location>
</feature>
<evidence type="ECO:0000256" key="1">
    <source>
        <dbReference type="ARBA" id="ARBA00005791"/>
    </source>
</evidence>
<keyword evidence="4" id="KW-1015">Disulfide bond</keyword>
<comment type="similarity">
    <text evidence="1">Belongs to the thioredoxin family. DsbA subfamily.</text>
</comment>
<dbReference type="Gene3D" id="3.40.30.10">
    <property type="entry name" value="Glutaredoxin"/>
    <property type="match status" value="1"/>
</dbReference>
<keyword evidence="5" id="KW-0676">Redox-active center</keyword>
<dbReference type="EMBL" id="BAABHB010000016">
    <property type="protein sequence ID" value="GAA4417823.1"/>
    <property type="molecule type" value="Genomic_DNA"/>
</dbReference>
<dbReference type="PANTHER" id="PTHR13887">
    <property type="entry name" value="GLUTATHIONE S-TRANSFERASE KAPPA"/>
    <property type="match status" value="1"/>
</dbReference>
<keyword evidence="8" id="KW-1185">Reference proteome</keyword>
<dbReference type="SUPFAM" id="SSF52833">
    <property type="entry name" value="Thioredoxin-like"/>
    <property type="match status" value="1"/>
</dbReference>
<keyword evidence="3" id="KW-0560">Oxidoreductase</keyword>
<name>A0ABP8KWL3_9BACT</name>
<evidence type="ECO:0000313" key="7">
    <source>
        <dbReference type="EMBL" id="GAA4417823.1"/>
    </source>
</evidence>
<dbReference type="InterPro" id="IPR036249">
    <property type="entry name" value="Thioredoxin-like_sf"/>
</dbReference>
<comment type="caution">
    <text evidence="7">The sequence shown here is derived from an EMBL/GenBank/DDBJ whole genome shotgun (WGS) entry which is preliminary data.</text>
</comment>
<evidence type="ECO:0000259" key="6">
    <source>
        <dbReference type="Pfam" id="PF13462"/>
    </source>
</evidence>
<evidence type="ECO:0000313" key="8">
    <source>
        <dbReference type="Proteomes" id="UP001500936"/>
    </source>
</evidence>
<dbReference type="Pfam" id="PF13462">
    <property type="entry name" value="Thioredoxin_4"/>
    <property type="match status" value="1"/>
</dbReference>